<accession>A0ABP4DMU2</accession>
<dbReference type="PANTHER" id="PTHR46797">
    <property type="entry name" value="HTH-TYPE TRANSCRIPTIONAL REGULATOR"/>
    <property type="match status" value="1"/>
</dbReference>
<feature type="compositionally biased region" description="Low complexity" evidence="2">
    <location>
        <begin position="174"/>
        <end position="185"/>
    </location>
</feature>
<dbReference type="SMART" id="SM00530">
    <property type="entry name" value="HTH_XRE"/>
    <property type="match status" value="1"/>
</dbReference>
<dbReference type="PANTHER" id="PTHR46797:SF1">
    <property type="entry name" value="METHYLPHOSPHONATE SYNTHASE"/>
    <property type="match status" value="1"/>
</dbReference>
<evidence type="ECO:0000256" key="1">
    <source>
        <dbReference type="ARBA" id="ARBA00023125"/>
    </source>
</evidence>
<sequence length="216" mass="22988">MASLNVGNLGEYLREQRRNAQLSLRQLAEAAGVSNPYLSQIERGLRKPSAEVLQQVAKALRISAETLYVRAGILDAERDRSEAETRAVILADPSLNERQKQVLLQIYESFRKENGFGTAQTESRADGRGKDGEARGGAQGGKHDGPPAREDAAGGTAAHGDRTADGGSGRRIRTGAASASDSGSAGRRRTRTSDGNDSNDDNGDDADPQQAADRSR</sequence>
<protein>
    <recommendedName>
        <fullName evidence="3">HTH cro/C1-type domain-containing protein</fullName>
    </recommendedName>
</protein>
<dbReference type="InterPro" id="IPR050807">
    <property type="entry name" value="TransReg_Diox_bact_type"/>
</dbReference>
<dbReference type="SUPFAM" id="SSF47413">
    <property type="entry name" value="lambda repressor-like DNA-binding domains"/>
    <property type="match status" value="1"/>
</dbReference>
<proteinExistence type="predicted"/>
<evidence type="ECO:0000313" key="5">
    <source>
        <dbReference type="Proteomes" id="UP001501072"/>
    </source>
</evidence>
<evidence type="ECO:0000259" key="3">
    <source>
        <dbReference type="PROSITE" id="PS50943"/>
    </source>
</evidence>
<feature type="region of interest" description="Disordered" evidence="2">
    <location>
        <begin position="115"/>
        <end position="216"/>
    </location>
</feature>
<dbReference type="InterPro" id="IPR010982">
    <property type="entry name" value="Lambda_DNA-bd_dom_sf"/>
</dbReference>
<evidence type="ECO:0000313" key="4">
    <source>
        <dbReference type="EMBL" id="GAA1015300.1"/>
    </source>
</evidence>
<feature type="compositionally biased region" description="Acidic residues" evidence="2">
    <location>
        <begin position="197"/>
        <end position="207"/>
    </location>
</feature>
<dbReference type="EMBL" id="BAAAHU010000063">
    <property type="protein sequence ID" value="GAA1015300.1"/>
    <property type="molecule type" value="Genomic_DNA"/>
</dbReference>
<feature type="compositionally biased region" description="Basic and acidic residues" evidence="2">
    <location>
        <begin position="141"/>
        <end position="152"/>
    </location>
</feature>
<feature type="compositionally biased region" description="Basic and acidic residues" evidence="2">
    <location>
        <begin position="123"/>
        <end position="134"/>
    </location>
</feature>
<keyword evidence="1" id="KW-0238">DNA-binding</keyword>
<reference evidence="5" key="1">
    <citation type="journal article" date="2019" name="Int. J. Syst. Evol. Microbiol.">
        <title>The Global Catalogue of Microorganisms (GCM) 10K type strain sequencing project: providing services to taxonomists for standard genome sequencing and annotation.</title>
        <authorList>
            <consortium name="The Broad Institute Genomics Platform"/>
            <consortium name="The Broad Institute Genome Sequencing Center for Infectious Disease"/>
            <person name="Wu L."/>
            <person name="Ma J."/>
        </authorList>
    </citation>
    <scope>NUCLEOTIDE SEQUENCE [LARGE SCALE GENOMIC DNA]</scope>
    <source>
        <strain evidence="5">JCM 11269</strain>
    </source>
</reference>
<organism evidence="4 5">
    <name type="scientific">Streptomyces thermogriseus</name>
    <dbReference type="NCBI Taxonomy" id="75292"/>
    <lineage>
        <taxon>Bacteria</taxon>
        <taxon>Bacillati</taxon>
        <taxon>Actinomycetota</taxon>
        <taxon>Actinomycetes</taxon>
        <taxon>Kitasatosporales</taxon>
        <taxon>Streptomycetaceae</taxon>
        <taxon>Streptomyces</taxon>
    </lineage>
</organism>
<name>A0ABP4DMU2_9ACTN</name>
<dbReference type="PROSITE" id="PS50943">
    <property type="entry name" value="HTH_CROC1"/>
    <property type="match status" value="1"/>
</dbReference>
<comment type="caution">
    <text evidence="4">The sequence shown here is derived from an EMBL/GenBank/DDBJ whole genome shotgun (WGS) entry which is preliminary data.</text>
</comment>
<keyword evidence="5" id="KW-1185">Reference proteome</keyword>
<dbReference type="CDD" id="cd00093">
    <property type="entry name" value="HTH_XRE"/>
    <property type="match status" value="1"/>
</dbReference>
<gene>
    <name evidence="4" type="ORF">GCM10009564_47340</name>
</gene>
<dbReference type="Gene3D" id="1.10.260.40">
    <property type="entry name" value="lambda repressor-like DNA-binding domains"/>
    <property type="match status" value="1"/>
</dbReference>
<dbReference type="RefSeq" id="WP_067397145.1">
    <property type="nucleotide sequence ID" value="NZ_BAAAHU010000063.1"/>
</dbReference>
<dbReference type="Pfam" id="PF01381">
    <property type="entry name" value="HTH_3"/>
    <property type="match status" value="1"/>
</dbReference>
<dbReference type="InterPro" id="IPR001387">
    <property type="entry name" value="Cro/C1-type_HTH"/>
</dbReference>
<evidence type="ECO:0000256" key="2">
    <source>
        <dbReference type="SAM" id="MobiDB-lite"/>
    </source>
</evidence>
<feature type="domain" description="HTH cro/C1-type" evidence="3">
    <location>
        <begin position="13"/>
        <end position="67"/>
    </location>
</feature>
<dbReference type="Proteomes" id="UP001501072">
    <property type="component" value="Unassembled WGS sequence"/>
</dbReference>